<proteinExistence type="predicted"/>
<protein>
    <submittedName>
        <fullName evidence="1">Uncharacterized protein</fullName>
    </submittedName>
</protein>
<reference evidence="1 2" key="1">
    <citation type="journal article" date="2018" name="J. Allergy Clin. Immunol.">
        <title>High-quality assembly of Dermatophagoides pteronyssinus genome and transcriptome reveals a wide range of novel allergens.</title>
        <authorList>
            <person name="Liu X.Y."/>
            <person name="Yang K.Y."/>
            <person name="Wang M.Q."/>
            <person name="Kwok J.S."/>
            <person name="Zeng X."/>
            <person name="Yang Z."/>
            <person name="Xiao X.J."/>
            <person name="Lau C.P."/>
            <person name="Li Y."/>
            <person name="Huang Z.M."/>
            <person name="Ba J.G."/>
            <person name="Yim A.K."/>
            <person name="Ouyang C.Y."/>
            <person name="Ngai S.M."/>
            <person name="Chan T.F."/>
            <person name="Leung E.L."/>
            <person name="Liu L."/>
            <person name="Liu Z.G."/>
            <person name="Tsui S.K."/>
        </authorList>
    </citation>
    <scope>NUCLEOTIDE SEQUENCE [LARGE SCALE GENOMIC DNA]</scope>
    <source>
        <strain evidence="1">Derp</strain>
    </source>
</reference>
<evidence type="ECO:0000313" key="2">
    <source>
        <dbReference type="Proteomes" id="UP000887458"/>
    </source>
</evidence>
<organism evidence="1 2">
    <name type="scientific">Dermatophagoides pteronyssinus</name>
    <name type="common">European house dust mite</name>
    <dbReference type="NCBI Taxonomy" id="6956"/>
    <lineage>
        <taxon>Eukaryota</taxon>
        <taxon>Metazoa</taxon>
        <taxon>Ecdysozoa</taxon>
        <taxon>Arthropoda</taxon>
        <taxon>Chelicerata</taxon>
        <taxon>Arachnida</taxon>
        <taxon>Acari</taxon>
        <taxon>Acariformes</taxon>
        <taxon>Sarcoptiformes</taxon>
        <taxon>Astigmata</taxon>
        <taxon>Psoroptidia</taxon>
        <taxon>Analgoidea</taxon>
        <taxon>Pyroglyphidae</taxon>
        <taxon>Dermatophagoidinae</taxon>
        <taxon>Dermatophagoides</taxon>
    </lineage>
</organism>
<gene>
    <name evidence="1" type="ORF">DERP_005342</name>
</gene>
<evidence type="ECO:0000313" key="1">
    <source>
        <dbReference type="EMBL" id="KAH9423761.1"/>
    </source>
</evidence>
<name>A0ABQ8JN89_DERPT</name>
<comment type="caution">
    <text evidence="1">The sequence shown here is derived from an EMBL/GenBank/DDBJ whole genome shotgun (WGS) entry which is preliminary data.</text>
</comment>
<keyword evidence="2" id="KW-1185">Reference proteome</keyword>
<accession>A0ABQ8JN89</accession>
<sequence>MNNSLFACDKLNSSSSSSSSLLLLFLRITKHENRKQSDNFHTYVHGVIFEHHHHYNNNKLY</sequence>
<reference evidence="1 2" key="2">
    <citation type="journal article" date="2022" name="Mol. Biol. Evol.">
        <title>Comparative Genomics Reveals Insights into the Divergent Evolution of Astigmatic Mites and Household Pest Adaptations.</title>
        <authorList>
            <person name="Xiong Q."/>
            <person name="Wan A.T."/>
            <person name="Liu X."/>
            <person name="Fung C.S."/>
            <person name="Xiao X."/>
            <person name="Malainual N."/>
            <person name="Hou J."/>
            <person name="Wang L."/>
            <person name="Wang M."/>
            <person name="Yang K.Y."/>
            <person name="Cui Y."/>
            <person name="Leung E.L."/>
            <person name="Nong W."/>
            <person name="Shin S.K."/>
            <person name="Au S.W."/>
            <person name="Jeong K.Y."/>
            <person name="Chew F.T."/>
            <person name="Hui J.H."/>
            <person name="Leung T.F."/>
            <person name="Tungtrongchitr A."/>
            <person name="Zhong N."/>
            <person name="Liu Z."/>
            <person name="Tsui S.K."/>
        </authorList>
    </citation>
    <scope>NUCLEOTIDE SEQUENCE [LARGE SCALE GENOMIC DNA]</scope>
    <source>
        <strain evidence="1">Derp</strain>
    </source>
</reference>
<dbReference type="Proteomes" id="UP000887458">
    <property type="component" value="Unassembled WGS sequence"/>
</dbReference>
<dbReference type="EMBL" id="NJHN03000031">
    <property type="protein sequence ID" value="KAH9423761.1"/>
    <property type="molecule type" value="Genomic_DNA"/>
</dbReference>